<protein>
    <submittedName>
        <fullName evidence="9">Uncharacterized protein</fullName>
    </submittedName>
</protein>
<comment type="caution">
    <text evidence="9">The sequence shown here is derived from an EMBL/GenBank/DDBJ whole genome shotgun (WGS) entry which is preliminary data.</text>
</comment>
<evidence type="ECO:0000256" key="4">
    <source>
        <dbReference type="ARBA" id="ARBA00022685"/>
    </source>
</evidence>
<dbReference type="Pfam" id="PF01581">
    <property type="entry name" value="FARP"/>
    <property type="match status" value="2"/>
</dbReference>
<keyword evidence="6" id="KW-0027">Amidation</keyword>
<gene>
    <name evidence="9" type="ORF">WR25_12872</name>
</gene>
<evidence type="ECO:0000313" key="9">
    <source>
        <dbReference type="EMBL" id="PAV77092.1"/>
    </source>
</evidence>
<keyword evidence="4" id="KW-0165">Cleavage on pair of basic residues</keyword>
<evidence type="ECO:0000256" key="3">
    <source>
        <dbReference type="ARBA" id="ARBA00022525"/>
    </source>
</evidence>
<evidence type="ECO:0000256" key="8">
    <source>
        <dbReference type="SAM" id="SignalP"/>
    </source>
</evidence>
<dbReference type="GO" id="GO:0005576">
    <property type="term" value="C:extracellular region"/>
    <property type="evidence" value="ECO:0007669"/>
    <property type="project" value="UniProtKB-SubCell"/>
</dbReference>
<evidence type="ECO:0000256" key="1">
    <source>
        <dbReference type="ARBA" id="ARBA00004613"/>
    </source>
</evidence>
<dbReference type="InterPro" id="IPR051041">
    <property type="entry name" value="FMRFamide-related_np"/>
</dbReference>
<dbReference type="InterPro" id="IPR002544">
    <property type="entry name" value="FMRFamid-related_peptide-like"/>
</dbReference>
<evidence type="ECO:0000313" key="10">
    <source>
        <dbReference type="Proteomes" id="UP000218231"/>
    </source>
</evidence>
<dbReference type="Proteomes" id="UP000218231">
    <property type="component" value="Unassembled WGS sequence"/>
</dbReference>
<dbReference type="EMBL" id="LIAE01007774">
    <property type="protein sequence ID" value="PAV77092.1"/>
    <property type="molecule type" value="Genomic_DNA"/>
</dbReference>
<comment type="similarity">
    <text evidence="2">Belongs to the FARP (FMRFamide related peptide) family.</text>
</comment>
<dbReference type="STRING" id="2018661.A0A2A2KT27"/>
<evidence type="ECO:0000256" key="6">
    <source>
        <dbReference type="ARBA" id="ARBA00022815"/>
    </source>
</evidence>
<evidence type="ECO:0000256" key="5">
    <source>
        <dbReference type="ARBA" id="ARBA00022729"/>
    </source>
</evidence>
<keyword evidence="7" id="KW-0527">Neuropeptide</keyword>
<comment type="subcellular location">
    <subcellularLocation>
        <location evidence="1">Secreted</location>
    </subcellularLocation>
</comment>
<keyword evidence="10" id="KW-1185">Reference proteome</keyword>
<dbReference type="OrthoDB" id="5813613at2759"/>
<keyword evidence="5 8" id="KW-0732">Signal</keyword>
<dbReference type="PANTHER" id="PTHR20986">
    <property type="entry name" value="FMRFAMIDE-RELATED PEPTIDES"/>
    <property type="match status" value="1"/>
</dbReference>
<evidence type="ECO:0000256" key="2">
    <source>
        <dbReference type="ARBA" id="ARBA00006356"/>
    </source>
</evidence>
<feature type="signal peptide" evidence="8">
    <location>
        <begin position="1"/>
        <end position="19"/>
    </location>
</feature>
<dbReference type="GO" id="GO:0007218">
    <property type="term" value="P:neuropeptide signaling pathway"/>
    <property type="evidence" value="ECO:0007669"/>
    <property type="project" value="UniProtKB-KW"/>
</dbReference>
<dbReference type="PANTHER" id="PTHR20986:SF24">
    <property type="entry name" value="FMRFAMIDE-LIKE NEUROPEPTIDES 1"/>
    <property type="match status" value="1"/>
</dbReference>
<sequence>MTLLIQVGLLAVMGLAVQAAAKCCSSQDVSHFCTVFHMLSPMEQNEVISYLGEDCSGDADEAVKQMDKKRMNFLRFGRSGLGKKAGSDPIFLRFGKRSDSPNFLRFGRSSEFDREVRKPNFLRFGK</sequence>
<name>A0A2A2KT27_9BILA</name>
<organism evidence="9 10">
    <name type="scientific">Diploscapter pachys</name>
    <dbReference type="NCBI Taxonomy" id="2018661"/>
    <lineage>
        <taxon>Eukaryota</taxon>
        <taxon>Metazoa</taxon>
        <taxon>Ecdysozoa</taxon>
        <taxon>Nematoda</taxon>
        <taxon>Chromadorea</taxon>
        <taxon>Rhabditida</taxon>
        <taxon>Rhabditina</taxon>
        <taxon>Rhabditomorpha</taxon>
        <taxon>Rhabditoidea</taxon>
        <taxon>Rhabditidae</taxon>
        <taxon>Diploscapter</taxon>
    </lineage>
</organism>
<accession>A0A2A2KT27</accession>
<dbReference type="AlphaFoldDB" id="A0A2A2KT27"/>
<reference evidence="9 10" key="1">
    <citation type="journal article" date="2017" name="Curr. Biol.">
        <title>Genome architecture and evolution of a unichromosomal asexual nematode.</title>
        <authorList>
            <person name="Fradin H."/>
            <person name="Zegar C."/>
            <person name="Gutwein M."/>
            <person name="Lucas J."/>
            <person name="Kovtun M."/>
            <person name="Corcoran D."/>
            <person name="Baugh L.R."/>
            <person name="Kiontke K."/>
            <person name="Gunsalus K."/>
            <person name="Fitch D.H."/>
            <person name="Piano F."/>
        </authorList>
    </citation>
    <scope>NUCLEOTIDE SEQUENCE [LARGE SCALE GENOMIC DNA]</scope>
    <source>
        <strain evidence="9">PF1309</strain>
    </source>
</reference>
<evidence type="ECO:0000256" key="7">
    <source>
        <dbReference type="ARBA" id="ARBA00023320"/>
    </source>
</evidence>
<proteinExistence type="inferred from homology"/>
<keyword evidence="3" id="KW-0964">Secreted</keyword>
<feature type="chain" id="PRO_5013399186" evidence="8">
    <location>
        <begin position="20"/>
        <end position="126"/>
    </location>
</feature>